<protein>
    <submittedName>
        <fullName evidence="2">Uncharacterized protein</fullName>
    </submittedName>
</protein>
<evidence type="ECO:0000313" key="3">
    <source>
        <dbReference type="Proteomes" id="UP000676246"/>
    </source>
</evidence>
<keyword evidence="1" id="KW-0472">Membrane</keyword>
<evidence type="ECO:0000313" key="2">
    <source>
        <dbReference type="EMBL" id="MBQ0929417.1"/>
    </source>
</evidence>
<feature type="transmembrane region" description="Helical" evidence="1">
    <location>
        <begin position="32"/>
        <end position="51"/>
    </location>
</feature>
<reference evidence="2 3" key="1">
    <citation type="submission" date="2021-04" db="EMBL/GenBank/DDBJ databases">
        <title>The genome sequence of Ideonella sp. 3Y2.</title>
        <authorList>
            <person name="Liu Y."/>
        </authorList>
    </citation>
    <scope>NUCLEOTIDE SEQUENCE [LARGE SCALE GENOMIC DNA]</scope>
    <source>
        <strain evidence="2 3">3Y2</strain>
    </source>
</reference>
<name>A0A941BDZ2_9BURK</name>
<comment type="caution">
    <text evidence="2">The sequence shown here is derived from an EMBL/GenBank/DDBJ whole genome shotgun (WGS) entry which is preliminary data.</text>
</comment>
<keyword evidence="3" id="KW-1185">Reference proteome</keyword>
<keyword evidence="1" id="KW-1133">Transmembrane helix</keyword>
<sequence>MDLATLSLLVLAAALLGATVQAWRIGNDRRDVRLLGGITGFTSLGAVATALW</sequence>
<organism evidence="2 3">
    <name type="scientific">Ideonella alba</name>
    <dbReference type="NCBI Taxonomy" id="2824118"/>
    <lineage>
        <taxon>Bacteria</taxon>
        <taxon>Pseudomonadati</taxon>
        <taxon>Pseudomonadota</taxon>
        <taxon>Betaproteobacteria</taxon>
        <taxon>Burkholderiales</taxon>
        <taxon>Sphaerotilaceae</taxon>
        <taxon>Ideonella</taxon>
    </lineage>
</organism>
<keyword evidence="1" id="KW-0812">Transmembrane</keyword>
<dbReference type="Proteomes" id="UP000676246">
    <property type="component" value="Unassembled WGS sequence"/>
</dbReference>
<gene>
    <name evidence="2" type="ORF">KAK03_02895</name>
</gene>
<dbReference type="RefSeq" id="WP_210851661.1">
    <property type="nucleotide sequence ID" value="NZ_JAGQDD010000001.1"/>
</dbReference>
<accession>A0A941BDZ2</accession>
<dbReference type="AlphaFoldDB" id="A0A941BDZ2"/>
<dbReference type="EMBL" id="JAGQDD010000001">
    <property type="protein sequence ID" value="MBQ0929417.1"/>
    <property type="molecule type" value="Genomic_DNA"/>
</dbReference>
<evidence type="ECO:0000256" key="1">
    <source>
        <dbReference type="SAM" id="Phobius"/>
    </source>
</evidence>
<proteinExistence type="predicted"/>